<dbReference type="AlphaFoldDB" id="A0A2U9CTS0"/>
<evidence type="ECO:0000313" key="1">
    <source>
        <dbReference type="EMBL" id="AWP18002.1"/>
    </source>
</evidence>
<name>A0A2U9CTS0_SCOMX</name>
<proteinExistence type="predicted"/>
<organism evidence="1 2">
    <name type="scientific">Scophthalmus maximus</name>
    <name type="common">Turbot</name>
    <name type="synonym">Psetta maxima</name>
    <dbReference type="NCBI Taxonomy" id="52904"/>
    <lineage>
        <taxon>Eukaryota</taxon>
        <taxon>Metazoa</taxon>
        <taxon>Chordata</taxon>
        <taxon>Craniata</taxon>
        <taxon>Vertebrata</taxon>
        <taxon>Euteleostomi</taxon>
        <taxon>Actinopterygii</taxon>
        <taxon>Neopterygii</taxon>
        <taxon>Teleostei</taxon>
        <taxon>Neoteleostei</taxon>
        <taxon>Acanthomorphata</taxon>
        <taxon>Carangaria</taxon>
        <taxon>Pleuronectiformes</taxon>
        <taxon>Pleuronectoidei</taxon>
        <taxon>Scophthalmidae</taxon>
        <taxon>Scophthalmus</taxon>
    </lineage>
</organism>
<accession>A0A2U9CTS0</accession>
<evidence type="ECO:0000313" key="2">
    <source>
        <dbReference type="Proteomes" id="UP000246464"/>
    </source>
</evidence>
<reference evidence="1 2" key="1">
    <citation type="submission" date="2017-12" db="EMBL/GenBank/DDBJ databases">
        <title>Integrating genomic resources of turbot (Scophthalmus maximus) in depth evaluation of genetic and physical mapping variation across individuals.</title>
        <authorList>
            <person name="Martinez P."/>
        </authorList>
    </citation>
    <scope>NUCLEOTIDE SEQUENCE [LARGE SCALE GENOMIC DNA]</scope>
</reference>
<sequence>MAPGLGAQLSAAEARRKIYLVIIGDPRGGIRAGGSELLRFVYFILSRVIISWMQEACG</sequence>
<dbReference type="EMBL" id="CP026260">
    <property type="protein sequence ID" value="AWP18002.1"/>
    <property type="molecule type" value="Genomic_DNA"/>
</dbReference>
<dbReference type="Proteomes" id="UP000246464">
    <property type="component" value="Chromosome 18"/>
</dbReference>
<protein>
    <submittedName>
        <fullName evidence="1">Uncharacterized protein</fullName>
    </submittedName>
</protein>
<keyword evidence="2" id="KW-1185">Reference proteome</keyword>
<gene>
    <name evidence="1" type="ORF">SMAX5B_017464</name>
</gene>